<evidence type="ECO:0000313" key="6">
    <source>
        <dbReference type="Proteomes" id="UP000597459"/>
    </source>
</evidence>
<dbReference type="GO" id="GO:0051213">
    <property type="term" value="F:dioxygenase activity"/>
    <property type="evidence" value="ECO:0007669"/>
    <property type="project" value="UniProtKB-KW"/>
</dbReference>
<gene>
    <name evidence="5" type="ORF">GOB87_16240</name>
</gene>
<dbReference type="AlphaFoldDB" id="A0A967EJM1"/>
<evidence type="ECO:0000256" key="3">
    <source>
        <dbReference type="ARBA" id="ARBA00023002"/>
    </source>
</evidence>
<keyword evidence="3" id="KW-0560">Oxidoreductase</keyword>
<feature type="domain" description="Aspartyl/asparaginy/proline hydroxylase" evidence="4">
    <location>
        <begin position="34"/>
        <end position="93"/>
    </location>
</feature>
<dbReference type="InterPro" id="IPR051821">
    <property type="entry name" value="Asp/Asn_beta-hydroxylase"/>
</dbReference>
<evidence type="ECO:0000256" key="2">
    <source>
        <dbReference type="ARBA" id="ARBA00022964"/>
    </source>
</evidence>
<sequence length="134" mass="15439">NIKETRLLHIAIPSINAEEIESYRRPQNQGVFRTLHLGLSIPKDSAKCRIEIGGRKQYWAEGKLFIFDDTYTHCVENDTDEIRGILFIQFERPVSGIGRIAQKIFLMGVRYSAFVKDTKAGIERWNARRQGRSA</sequence>
<protein>
    <recommendedName>
        <fullName evidence="4">Aspartyl/asparaginy/proline hydroxylase domain-containing protein</fullName>
    </recommendedName>
</protein>
<proteinExistence type="inferred from homology"/>
<name>A0A967EJM1_9PROT</name>
<dbReference type="Proteomes" id="UP000597459">
    <property type="component" value="Unassembled WGS sequence"/>
</dbReference>
<keyword evidence="6" id="KW-1185">Reference proteome</keyword>
<comment type="similarity">
    <text evidence="1">Belongs to the aspartyl/asparaginyl beta-hydroxylase family.</text>
</comment>
<comment type="caution">
    <text evidence="5">The sequence shown here is derived from an EMBL/GenBank/DDBJ whole genome shotgun (WGS) entry which is preliminary data.</text>
</comment>
<evidence type="ECO:0000259" key="4">
    <source>
        <dbReference type="Pfam" id="PF05118"/>
    </source>
</evidence>
<dbReference type="Pfam" id="PF05118">
    <property type="entry name" value="Asp_Arg_Hydrox"/>
    <property type="match status" value="1"/>
</dbReference>
<keyword evidence="2" id="KW-0223">Dioxygenase</keyword>
<feature type="non-terminal residue" evidence="5">
    <location>
        <position position="1"/>
    </location>
</feature>
<dbReference type="InterPro" id="IPR027443">
    <property type="entry name" value="IPNS-like_sf"/>
</dbReference>
<dbReference type="EMBL" id="WOTH01000098">
    <property type="protein sequence ID" value="NHO55449.1"/>
    <property type="molecule type" value="Genomic_DNA"/>
</dbReference>
<dbReference type="PANTHER" id="PTHR46332:SF5">
    <property type="entry name" value="ASPARTATE BETA-HYDROXYLASE DOMAIN CONTAINING 2"/>
    <property type="match status" value="1"/>
</dbReference>
<dbReference type="RefSeq" id="WP_166319183.1">
    <property type="nucleotide sequence ID" value="NZ_WOTH01000098.1"/>
</dbReference>
<reference evidence="5" key="1">
    <citation type="submission" date="2019-11" db="EMBL/GenBank/DDBJ databases">
        <title>Description of new Acetobacter species.</title>
        <authorList>
            <person name="Cleenwerck I."/>
            <person name="Sombolestani A.S."/>
        </authorList>
    </citation>
    <scope>NUCLEOTIDE SEQUENCE</scope>
    <source>
        <strain evidence="5">LMG 1626</strain>
    </source>
</reference>
<dbReference type="SUPFAM" id="SSF51197">
    <property type="entry name" value="Clavaminate synthase-like"/>
    <property type="match status" value="1"/>
</dbReference>
<dbReference type="InterPro" id="IPR007803">
    <property type="entry name" value="Asp/Arg/Pro-Hydrxlase"/>
</dbReference>
<dbReference type="Gene3D" id="2.60.120.330">
    <property type="entry name" value="B-lactam Antibiotic, Isopenicillin N Synthase, Chain"/>
    <property type="match status" value="1"/>
</dbReference>
<organism evidence="5 6">
    <name type="scientific">Acetobacter estunensis</name>
    <dbReference type="NCBI Taxonomy" id="104097"/>
    <lineage>
        <taxon>Bacteria</taxon>
        <taxon>Pseudomonadati</taxon>
        <taxon>Pseudomonadota</taxon>
        <taxon>Alphaproteobacteria</taxon>
        <taxon>Acetobacterales</taxon>
        <taxon>Acetobacteraceae</taxon>
        <taxon>Acetobacter</taxon>
    </lineage>
</organism>
<evidence type="ECO:0000256" key="1">
    <source>
        <dbReference type="ARBA" id="ARBA00007730"/>
    </source>
</evidence>
<accession>A0A967EJM1</accession>
<evidence type="ECO:0000313" key="5">
    <source>
        <dbReference type="EMBL" id="NHO55449.1"/>
    </source>
</evidence>
<dbReference type="PANTHER" id="PTHR46332">
    <property type="entry name" value="ASPARTATE BETA-HYDROXYLASE DOMAIN-CONTAINING PROTEIN 2"/>
    <property type="match status" value="1"/>
</dbReference>